<evidence type="ECO:0000256" key="1">
    <source>
        <dbReference type="SAM" id="MobiDB-lite"/>
    </source>
</evidence>
<proteinExistence type="predicted"/>
<name>A0A382LTE5_9ZZZZ</name>
<feature type="region of interest" description="Disordered" evidence="1">
    <location>
        <begin position="1"/>
        <end position="33"/>
    </location>
</feature>
<organism evidence="2">
    <name type="scientific">marine metagenome</name>
    <dbReference type="NCBI Taxonomy" id="408172"/>
    <lineage>
        <taxon>unclassified sequences</taxon>
        <taxon>metagenomes</taxon>
        <taxon>ecological metagenomes</taxon>
    </lineage>
</organism>
<sequence length="33" mass="3745">MSRPLDALTFDNRFPAELPADPDTSNRRRQVTG</sequence>
<reference evidence="2" key="1">
    <citation type="submission" date="2018-05" db="EMBL/GenBank/DDBJ databases">
        <authorList>
            <person name="Lanie J.A."/>
            <person name="Ng W.-L."/>
            <person name="Kazmierczak K.M."/>
            <person name="Andrzejewski T.M."/>
            <person name="Davidsen T.M."/>
            <person name="Wayne K.J."/>
            <person name="Tettelin H."/>
            <person name="Glass J.I."/>
            <person name="Rusch D."/>
            <person name="Podicherti R."/>
            <person name="Tsui H.-C.T."/>
            <person name="Winkler M.E."/>
        </authorList>
    </citation>
    <scope>NUCLEOTIDE SEQUENCE</scope>
</reference>
<feature type="non-terminal residue" evidence="2">
    <location>
        <position position="33"/>
    </location>
</feature>
<dbReference type="AlphaFoldDB" id="A0A382LTE5"/>
<protein>
    <submittedName>
        <fullName evidence="2">Uncharacterized protein</fullName>
    </submittedName>
</protein>
<evidence type="ECO:0000313" key="2">
    <source>
        <dbReference type="EMBL" id="SVC38171.1"/>
    </source>
</evidence>
<dbReference type="EMBL" id="UINC01088174">
    <property type="protein sequence ID" value="SVC38171.1"/>
    <property type="molecule type" value="Genomic_DNA"/>
</dbReference>
<gene>
    <name evidence="2" type="ORF">METZ01_LOCUS291025</name>
</gene>
<accession>A0A382LTE5</accession>